<dbReference type="InterPro" id="IPR049874">
    <property type="entry name" value="ROK_cs"/>
</dbReference>
<name>A0A4Q5IWR8_9ACTN</name>
<dbReference type="Pfam" id="PF00480">
    <property type="entry name" value="ROK"/>
    <property type="match status" value="1"/>
</dbReference>
<keyword evidence="3" id="KW-1185">Reference proteome</keyword>
<dbReference type="AlphaFoldDB" id="A0A4Q5IWR8"/>
<sequence length="337" mass="33975">MESQSKHGRPARQGSVVQVAAGKSGDQRFIGVDVGGTKILAGVVAEDGTVVDVLRASTPGRSDAPEVVERALVEGVTTLRQEHDVTAIGVGAAGFVGLDGRVRFAPHVSWRDEPFAAKLTDRLGISVVVDNDANVTALAELRYGAAAGRREVLVLTLGTGIGGAVVMGGAVRRGAQGLAGEFGHLQVVPQGRLCPCGHRGCWEQYASGTALVRAAREAGAPEDVTGPEVTAAAGTGTSWAEAAFAEVGRWLGVGLAGLVAGLDPELVVIGGGLSAAGDLLLDPTRAALADRLPGRRYRTVPPVVVAACGPEAGMIGAATLARESMGQVGGTVGGSSA</sequence>
<dbReference type="SUPFAM" id="SSF53067">
    <property type="entry name" value="Actin-like ATPase domain"/>
    <property type="match status" value="1"/>
</dbReference>
<evidence type="ECO:0000256" key="1">
    <source>
        <dbReference type="ARBA" id="ARBA00006479"/>
    </source>
</evidence>
<reference evidence="2 3" key="1">
    <citation type="submission" date="2019-01" db="EMBL/GenBank/DDBJ databases">
        <title>Nocardioides guangzhouensis sp. nov., an actinobacterium isolated from soil.</title>
        <authorList>
            <person name="Fu Y."/>
            <person name="Cai Y."/>
            <person name="Lin Z."/>
            <person name="Chen P."/>
        </authorList>
    </citation>
    <scope>NUCLEOTIDE SEQUENCE [LARGE SCALE GENOMIC DNA]</scope>
    <source>
        <strain evidence="2 3">NBRC 105384</strain>
    </source>
</reference>
<protein>
    <submittedName>
        <fullName evidence="2">ROK family protein</fullName>
    </submittedName>
</protein>
<evidence type="ECO:0000313" key="2">
    <source>
        <dbReference type="EMBL" id="RYU09628.1"/>
    </source>
</evidence>
<organism evidence="2 3">
    <name type="scientific">Nocardioides iriomotensis</name>
    <dbReference type="NCBI Taxonomy" id="715784"/>
    <lineage>
        <taxon>Bacteria</taxon>
        <taxon>Bacillati</taxon>
        <taxon>Actinomycetota</taxon>
        <taxon>Actinomycetes</taxon>
        <taxon>Propionibacteriales</taxon>
        <taxon>Nocardioidaceae</taxon>
        <taxon>Nocardioides</taxon>
    </lineage>
</organism>
<dbReference type="InterPro" id="IPR000600">
    <property type="entry name" value="ROK"/>
</dbReference>
<dbReference type="Gene3D" id="3.30.420.40">
    <property type="match status" value="2"/>
</dbReference>
<dbReference type="OrthoDB" id="9810372at2"/>
<dbReference type="InterPro" id="IPR043129">
    <property type="entry name" value="ATPase_NBD"/>
</dbReference>
<gene>
    <name evidence="2" type="ORF">ETU37_21595</name>
</gene>
<accession>A0A4Q5IWR8</accession>
<dbReference type="PROSITE" id="PS01125">
    <property type="entry name" value="ROK"/>
    <property type="match status" value="1"/>
</dbReference>
<comment type="caution">
    <text evidence="2">The sequence shown here is derived from an EMBL/GenBank/DDBJ whole genome shotgun (WGS) entry which is preliminary data.</text>
</comment>
<dbReference type="PANTHER" id="PTHR18964">
    <property type="entry name" value="ROK (REPRESSOR, ORF, KINASE) FAMILY"/>
    <property type="match status" value="1"/>
</dbReference>
<dbReference type="EMBL" id="SDPU01000035">
    <property type="protein sequence ID" value="RYU09628.1"/>
    <property type="molecule type" value="Genomic_DNA"/>
</dbReference>
<evidence type="ECO:0000313" key="3">
    <source>
        <dbReference type="Proteomes" id="UP000291189"/>
    </source>
</evidence>
<proteinExistence type="inferred from homology"/>
<dbReference type="PANTHER" id="PTHR18964:SF173">
    <property type="entry name" value="GLUCOKINASE"/>
    <property type="match status" value="1"/>
</dbReference>
<dbReference type="Proteomes" id="UP000291189">
    <property type="component" value="Unassembled WGS sequence"/>
</dbReference>
<comment type="similarity">
    <text evidence="1">Belongs to the ROK (NagC/XylR) family.</text>
</comment>